<evidence type="ECO:0000256" key="5">
    <source>
        <dbReference type="SAM" id="Phobius"/>
    </source>
</evidence>
<dbReference type="PANTHER" id="PTHR28165">
    <property type="entry name" value="NON-CLASSICAL EXPORT PROTEIN 2-RELATED"/>
    <property type="match status" value="1"/>
</dbReference>
<name>A0A9P4QGU4_9PEZI</name>
<keyword evidence="2 5" id="KW-0812">Transmembrane</keyword>
<gene>
    <name evidence="7" type="ORF">K431DRAFT_280228</name>
</gene>
<keyword evidence="3 5" id="KW-1133">Transmembrane helix</keyword>
<feature type="transmembrane region" description="Helical" evidence="5">
    <location>
        <begin position="43"/>
        <end position="63"/>
    </location>
</feature>
<dbReference type="InterPro" id="IPR052649">
    <property type="entry name" value="NCE102-like"/>
</dbReference>
<dbReference type="GO" id="GO:0005886">
    <property type="term" value="C:plasma membrane"/>
    <property type="evidence" value="ECO:0007669"/>
    <property type="project" value="TreeGrafter"/>
</dbReference>
<evidence type="ECO:0000256" key="4">
    <source>
        <dbReference type="ARBA" id="ARBA00023136"/>
    </source>
</evidence>
<comment type="caution">
    <text evidence="7">The sequence shown here is derived from an EMBL/GenBank/DDBJ whole genome shotgun (WGS) entry which is preliminary data.</text>
</comment>
<evidence type="ECO:0000256" key="2">
    <source>
        <dbReference type="ARBA" id="ARBA00022692"/>
    </source>
</evidence>
<feature type="transmembrane region" description="Helical" evidence="5">
    <location>
        <begin position="75"/>
        <end position="94"/>
    </location>
</feature>
<dbReference type="GO" id="GO:0032126">
    <property type="term" value="C:eisosome"/>
    <property type="evidence" value="ECO:0007669"/>
    <property type="project" value="TreeGrafter"/>
</dbReference>
<evidence type="ECO:0000256" key="3">
    <source>
        <dbReference type="ARBA" id="ARBA00022989"/>
    </source>
</evidence>
<proteinExistence type="predicted"/>
<feature type="transmembrane region" description="Helical" evidence="5">
    <location>
        <begin position="12"/>
        <end position="31"/>
    </location>
</feature>
<comment type="subcellular location">
    <subcellularLocation>
        <location evidence="1">Membrane</location>
        <topology evidence="1">Multi-pass membrane protein</topology>
    </subcellularLocation>
</comment>
<dbReference type="EMBL" id="MU003765">
    <property type="protein sequence ID" value="KAF2726204.1"/>
    <property type="molecule type" value="Genomic_DNA"/>
</dbReference>
<keyword evidence="4 5" id="KW-0472">Membrane</keyword>
<evidence type="ECO:0000313" key="8">
    <source>
        <dbReference type="Proteomes" id="UP000799441"/>
    </source>
</evidence>
<dbReference type="GO" id="GO:0072659">
    <property type="term" value="P:protein localization to plasma membrane"/>
    <property type="evidence" value="ECO:0007669"/>
    <property type="project" value="TreeGrafter"/>
</dbReference>
<feature type="domain" description="MARVEL" evidence="6">
    <location>
        <begin position="8"/>
        <end position="146"/>
    </location>
</feature>
<dbReference type="Pfam" id="PF01284">
    <property type="entry name" value="MARVEL"/>
    <property type="match status" value="1"/>
</dbReference>
<reference evidence="7" key="1">
    <citation type="journal article" date="2020" name="Stud. Mycol.">
        <title>101 Dothideomycetes genomes: a test case for predicting lifestyles and emergence of pathogens.</title>
        <authorList>
            <person name="Haridas S."/>
            <person name="Albert R."/>
            <person name="Binder M."/>
            <person name="Bloem J."/>
            <person name="Labutti K."/>
            <person name="Salamov A."/>
            <person name="Andreopoulos B."/>
            <person name="Baker S."/>
            <person name="Barry K."/>
            <person name="Bills G."/>
            <person name="Bluhm B."/>
            <person name="Cannon C."/>
            <person name="Castanera R."/>
            <person name="Culley D."/>
            <person name="Daum C."/>
            <person name="Ezra D."/>
            <person name="Gonzalez J."/>
            <person name="Henrissat B."/>
            <person name="Kuo A."/>
            <person name="Liang C."/>
            <person name="Lipzen A."/>
            <person name="Lutzoni F."/>
            <person name="Magnuson J."/>
            <person name="Mondo S."/>
            <person name="Nolan M."/>
            <person name="Ohm R."/>
            <person name="Pangilinan J."/>
            <person name="Park H.-J."/>
            <person name="Ramirez L."/>
            <person name="Alfaro M."/>
            <person name="Sun H."/>
            <person name="Tritt A."/>
            <person name="Yoshinaga Y."/>
            <person name="Zwiers L.-H."/>
            <person name="Turgeon B."/>
            <person name="Goodwin S."/>
            <person name="Spatafora J."/>
            <person name="Crous P."/>
            <person name="Grigoriev I."/>
        </authorList>
    </citation>
    <scope>NUCLEOTIDE SEQUENCE</scope>
    <source>
        <strain evidence="7">CBS 116435</strain>
    </source>
</reference>
<dbReference type="Proteomes" id="UP000799441">
    <property type="component" value="Unassembled WGS sequence"/>
</dbReference>
<evidence type="ECO:0000313" key="7">
    <source>
        <dbReference type="EMBL" id="KAF2726204.1"/>
    </source>
</evidence>
<evidence type="ECO:0000259" key="6">
    <source>
        <dbReference type="Pfam" id="PF01284"/>
    </source>
</evidence>
<dbReference type="PANTHER" id="PTHR28165:SF1">
    <property type="entry name" value="NON-CLASSICAL EXPORT PROTEIN 2-RELATED"/>
    <property type="match status" value="1"/>
</dbReference>
<protein>
    <submittedName>
        <fullName evidence="7">Non-classical export protein Nce102</fullName>
    </submittedName>
</protein>
<dbReference type="OrthoDB" id="5423111at2759"/>
<dbReference type="InterPro" id="IPR008253">
    <property type="entry name" value="Marvel"/>
</dbReference>
<organism evidence="7 8">
    <name type="scientific">Polychaeton citri CBS 116435</name>
    <dbReference type="NCBI Taxonomy" id="1314669"/>
    <lineage>
        <taxon>Eukaryota</taxon>
        <taxon>Fungi</taxon>
        <taxon>Dikarya</taxon>
        <taxon>Ascomycota</taxon>
        <taxon>Pezizomycotina</taxon>
        <taxon>Dothideomycetes</taxon>
        <taxon>Dothideomycetidae</taxon>
        <taxon>Capnodiales</taxon>
        <taxon>Capnodiaceae</taxon>
        <taxon>Polychaeton</taxon>
    </lineage>
</organism>
<feature type="transmembrane region" description="Helical" evidence="5">
    <location>
        <begin position="131"/>
        <end position="150"/>
    </location>
</feature>
<dbReference type="AlphaFoldDB" id="A0A9P4QGU4"/>
<keyword evidence="8" id="KW-1185">Reference proteome</keyword>
<dbReference type="GO" id="GO:0070941">
    <property type="term" value="P:eisosome assembly"/>
    <property type="evidence" value="ECO:0007669"/>
    <property type="project" value="TreeGrafter"/>
</dbReference>
<sequence>MGLGKPVNLAMRGLQFLWTLLTMSLIGNVIAEYRRGSPSLINYDMFVAAFSMLTLFYLIPATLKEGWAIHPVLPLVLDLLNTIFTFCAAVAMAAELRVHSCGNDSYVARNKLIRGSSSPHKSCREQQASTAFLWFAFAAFLVSTVISGMATGGGANLGARGVRRSGPAMSQV</sequence>
<accession>A0A9P4QGU4</accession>
<evidence type="ECO:0000256" key="1">
    <source>
        <dbReference type="ARBA" id="ARBA00004141"/>
    </source>
</evidence>